<keyword evidence="10 18" id="KW-0805">Transcription regulation</keyword>
<reference evidence="20" key="1">
    <citation type="submission" date="2019-01" db="EMBL/GenBank/DDBJ databases">
        <title>Viral metagenomics updated the prevalence of human papillomavirus types in anogenital warts.</title>
        <authorList>
            <person name="Xu H."/>
            <person name="Zhang W."/>
        </authorList>
    </citation>
    <scope>NUCLEOTIDE SEQUENCE</scope>
    <source>
        <strain evidence="20">HPV81-gw-8110</strain>
    </source>
</reference>
<name>A0A5B9GEJ9_9PAPI</name>
<evidence type="ECO:0000313" key="20">
    <source>
        <dbReference type="EMBL" id="QEE83917.1"/>
    </source>
</evidence>
<evidence type="ECO:0000256" key="8">
    <source>
        <dbReference type="ARBA" id="ARBA00022830"/>
    </source>
</evidence>
<dbReference type="GO" id="GO:0008270">
    <property type="term" value="F:zinc ion binding"/>
    <property type="evidence" value="ECO:0007669"/>
    <property type="project" value="UniProtKB-KW"/>
</dbReference>
<dbReference type="GO" id="GO:0052170">
    <property type="term" value="P:symbiont-mediated suppression of host innate immune response"/>
    <property type="evidence" value="ECO:0007669"/>
    <property type="project" value="UniProtKB-KW"/>
</dbReference>
<keyword evidence="12 18" id="KW-0010">Activator</keyword>
<evidence type="ECO:0000256" key="1">
    <source>
        <dbReference type="ARBA" id="ARBA00022504"/>
    </source>
</evidence>
<proteinExistence type="inferred from homology"/>
<dbReference type="GO" id="GO:0039645">
    <property type="term" value="P:symbiont-mediated perturbation of host cell cycle G1/S transition checkpoint"/>
    <property type="evidence" value="ECO:0007669"/>
    <property type="project" value="UniProtKB-UniRule"/>
</dbReference>
<keyword evidence="13 18" id="KW-0804">Transcription</keyword>
<evidence type="ECO:0000256" key="4">
    <source>
        <dbReference type="ARBA" id="ARBA00022581"/>
    </source>
</evidence>
<dbReference type="GO" id="GO:0039502">
    <property type="term" value="P:symbiont-mediated suppression of host type I interferon-mediated signaling pathway"/>
    <property type="evidence" value="ECO:0007669"/>
    <property type="project" value="UniProtKB-UniRule"/>
</dbReference>
<evidence type="ECO:0000256" key="7">
    <source>
        <dbReference type="ARBA" id="ARBA00022771"/>
    </source>
</evidence>
<dbReference type="PIRSF" id="PIRSF003407">
    <property type="entry name" value="Papvi_E7"/>
    <property type="match status" value="1"/>
</dbReference>
<keyword evidence="7 18" id="KW-0863">Zinc-finger</keyword>
<dbReference type="GO" id="GO:0006351">
    <property type="term" value="P:DNA-templated transcription"/>
    <property type="evidence" value="ECO:0007669"/>
    <property type="project" value="UniProtKB-UniRule"/>
</dbReference>
<sequence length="98" mass="10812">MHGQAATIKDIVLDEYPDVLDLHCHEQLLDSSEEEVDVDDRDSGEQLVEQAQQAYRVVTTCGICRCLVRLVVLSGDADLRLLQQLLTDTLSIVCPGCA</sequence>
<keyword evidence="8 18" id="KW-1114">Inhibition of host interferon signaling pathway by virus</keyword>
<dbReference type="GO" id="GO:0003700">
    <property type="term" value="F:DNA-binding transcription factor activity"/>
    <property type="evidence" value="ECO:0007669"/>
    <property type="project" value="UniProtKB-UniRule"/>
</dbReference>
<evidence type="ECO:0000256" key="18">
    <source>
        <dbReference type="HAMAP-Rule" id="MF_04004"/>
    </source>
</evidence>
<dbReference type="SUPFAM" id="SSF161234">
    <property type="entry name" value="E7 C-terminal domain-like"/>
    <property type="match status" value="1"/>
</dbReference>
<protein>
    <recommendedName>
        <fullName evidence="18 19">Protein E7</fullName>
    </recommendedName>
</protein>
<comment type="subcellular location">
    <subcellularLocation>
        <location evidence="18">Host cytoplasm</location>
    </subcellularLocation>
    <subcellularLocation>
        <location evidence="18">Host nucleus</location>
    </subcellularLocation>
    <text evidence="18">Predominantly found in the host nucleus.</text>
</comment>
<evidence type="ECO:0000256" key="2">
    <source>
        <dbReference type="ARBA" id="ARBA00022518"/>
    </source>
</evidence>
<comment type="function">
    <text evidence="18">Plays a role in viral genome replication by driving entry of quiescent cells into the cell cycle. Stimulation of progression from G1 to S phase allows the virus to efficiently use the cellular DNA replicating machinery to achieve viral genome replication. E7 protein has both transforming and trans-activating activities. Induces the disassembly of the E2F1 transcription factor from RB1, with subsequent transcriptional activation of E2F1-regulated S-phase genes. Interferes with host histone deacetylation mediated by HDAC1 and HDAC2, leading to transcription activation. Plays also a role in the inhibition of both antiviral and antiproliferative functions of host interferon alpha. Interaction with host TMEM173/STING impairs the ability of TMEM173/STING to sense cytosolic DNA and promote the production of type I interferon (IFN-alpha and IFN-beta).</text>
</comment>
<evidence type="ECO:0000256" key="3">
    <source>
        <dbReference type="ARBA" id="ARBA00022562"/>
    </source>
</evidence>
<comment type="caution">
    <text evidence="18">Lacks conserved residue(s) required for the propagation of feature annotation.</text>
</comment>
<comment type="similarity">
    <text evidence="18 19">Belongs to the papillomaviridae E7 protein family.</text>
</comment>
<feature type="zinc finger region" evidence="18">
    <location>
        <begin position="61"/>
        <end position="97"/>
    </location>
</feature>
<keyword evidence="17 18" id="KW-1078">G1/S host cell cycle checkpoint dysregulation by virus</keyword>
<evidence type="ECO:0000256" key="15">
    <source>
        <dbReference type="ARBA" id="ARBA00023258"/>
    </source>
</evidence>
<evidence type="ECO:0000256" key="6">
    <source>
        <dbReference type="ARBA" id="ARBA00022723"/>
    </source>
</evidence>
<feature type="short sequence motif" description="LXCXE motif; interaction with host RB1 and TMEM173/STING" evidence="18">
    <location>
        <begin position="22"/>
        <end position="26"/>
    </location>
</feature>
<dbReference type="Gene3D" id="3.30.160.330">
    <property type="match status" value="1"/>
</dbReference>
<keyword evidence="9 18" id="KW-0862">Zinc</keyword>
<feature type="short sequence motif" description="Nuclear export signal" evidence="18">
    <location>
        <begin position="79"/>
        <end position="87"/>
    </location>
</feature>
<evidence type="ECO:0000256" key="12">
    <source>
        <dbReference type="ARBA" id="ARBA00023159"/>
    </source>
</evidence>
<dbReference type="GO" id="GO:0019904">
    <property type="term" value="F:protein domain specific binding"/>
    <property type="evidence" value="ECO:0007669"/>
    <property type="project" value="UniProtKB-UniRule"/>
</dbReference>
<evidence type="ECO:0000256" key="14">
    <source>
        <dbReference type="ARBA" id="ARBA00023200"/>
    </source>
</evidence>
<evidence type="ECO:0000256" key="13">
    <source>
        <dbReference type="ARBA" id="ARBA00023163"/>
    </source>
</evidence>
<gene>
    <name evidence="18 20" type="primary">E7</name>
</gene>
<keyword evidence="15" id="KW-0922">Interferon antiviral system evasion</keyword>
<keyword evidence="5 18" id="KW-1090">Inhibition of host innate immune response by virus</keyword>
<accession>A0A5B9GEJ9</accession>
<keyword evidence="4 18" id="KW-0945">Host-virus interaction</keyword>
<evidence type="ECO:0000256" key="5">
    <source>
        <dbReference type="ARBA" id="ARBA00022632"/>
    </source>
</evidence>
<keyword evidence="11 18" id="KW-0238">DNA-binding</keyword>
<keyword evidence="1 18" id="KW-1121">Modulation of host cell cycle by virus</keyword>
<evidence type="ECO:0000256" key="19">
    <source>
        <dbReference type="PIRNR" id="PIRNR003407"/>
    </source>
</evidence>
<evidence type="ECO:0000256" key="10">
    <source>
        <dbReference type="ARBA" id="ARBA00023015"/>
    </source>
</evidence>
<comment type="domain">
    <text evidence="18">The E7 terminal domain is an intrinsically disordered domain, whose flexibility and conformational transitions confer target adaptability to the oncoprotein. It allows adaptation to a variety of protein targets and exposes the PEST degradation sequence that regulates its turnover in the cell.</text>
</comment>
<comment type="subunit">
    <text evidence="18">Homodimer. Homooligomer. Interacts with host RB1; this interaction induces dissociation of RB1-E2F1 complex thereby disrupting RB1 activity. Interacts with host EP300; this interaction represses EP300 transcriptional activity. Interacts with protein E2; this interaction inhibits E7 oncogenic activity. Interacts with host TMEM173/STING; this interaction impairs the ability of TMEM173/STING to sense cytosolic DNA and promote the production of type I interferon (IFN-alpha and IFN-beta).</text>
</comment>
<organism evidence="20">
    <name type="scientific">human papillomavirus 81</name>
    <dbReference type="NCBI Taxonomy" id="333771"/>
    <lineage>
        <taxon>Viruses</taxon>
        <taxon>Monodnaviria</taxon>
        <taxon>Shotokuvirae</taxon>
        <taxon>Cossaviricota</taxon>
        <taxon>Papovaviricetes</taxon>
        <taxon>Zurhausenvirales</taxon>
        <taxon>Papillomaviridae</taxon>
        <taxon>Firstpapillomavirinae</taxon>
        <taxon>Alphapapillomavirus</taxon>
        <taxon>Alphapapillomavirus 3</taxon>
    </lineage>
</organism>
<dbReference type="Pfam" id="PF00527">
    <property type="entry name" value="E7"/>
    <property type="match status" value="1"/>
</dbReference>
<dbReference type="HAMAP" id="MF_04004">
    <property type="entry name" value="PPV_E7"/>
    <property type="match status" value="1"/>
</dbReference>
<dbReference type="GO" id="GO:0003677">
    <property type="term" value="F:DNA binding"/>
    <property type="evidence" value="ECO:0007669"/>
    <property type="project" value="UniProtKB-UniRule"/>
</dbReference>
<keyword evidence="6 18" id="KW-0479">Metal-binding</keyword>
<dbReference type="EMBL" id="MK463926">
    <property type="protein sequence ID" value="QEE83917.1"/>
    <property type="molecule type" value="Genomic_DNA"/>
</dbReference>
<evidence type="ECO:0000256" key="16">
    <source>
        <dbReference type="ARBA" id="ARBA00023280"/>
    </source>
</evidence>
<keyword evidence="3 18" id="KW-1048">Host nucleus</keyword>
<comment type="function">
    <text evidence="19">E7 protein has both transforming and trans-activating activities.</text>
</comment>
<dbReference type="GO" id="GO:0042025">
    <property type="term" value="C:host cell nucleus"/>
    <property type="evidence" value="ECO:0007669"/>
    <property type="project" value="UniProtKB-SubCell"/>
</dbReference>
<comment type="PTM">
    <text evidence="18">Highly phosphorylated.</text>
</comment>
<evidence type="ECO:0000256" key="11">
    <source>
        <dbReference type="ARBA" id="ARBA00023125"/>
    </source>
</evidence>
<dbReference type="InterPro" id="IPR000148">
    <property type="entry name" value="Papilloma_E7"/>
</dbReference>
<evidence type="ECO:0000256" key="17">
    <source>
        <dbReference type="ARBA" id="ARBA00023309"/>
    </source>
</evidence>
<keyword evidence="2 18" id="KW-0244">Early protein</keyword>
<keyword evidence="16 18" id="KW-0899">Viral immunoevasion</keyword>
<dbReference type="GO" id="GO:0030430">
    <property type="term" value="C:host cell cytoplasm"/>
    <property type="evidence" value="ECO:0007669"/>
    <property type="project" value="UniProtKB-SubCell"/>
</dbReference>
<evidence type="ECO:0000256" key="9">
    <source>
        <dbReference type="ARBA" id="ARBA00022833"/>
    </source>
</evidence>
<keyword evidence="14 18" id="KW-1035">Host cytoplasm</keyword>